<reference evidence="2" key="1">
    <citation type="journal article" date="2019" name="Sci. Rep.">
        <title>Draft genome of Tanacetum cinerariifolium, the natural source of mosquito coil.</title>
        <authorList>
            <person name="Yamashiro T."/>
            <person name="Shiraishi A."/>
            <person name="Satake H."/>
            <person name="Nakayama K."/>
        </authorList>
    </citation>
    <scope>NUCLEOTIDE SEQUENCE</scope>
</reference>
<comment type="caution">
    <text evidence="2">The sequence shown here is derived from an EMBL/GenBank/DDBJ whole genome shotgun (WGS) entry which is preliminary data.</text>
</comment>
<evidence type="ECO:0000313" key="2">
    <source>
        <dbReference type="EMBL" id="GEU64435.1"/>
    </source>
</evidence>
<dbReference type="AlphaFoldDB" id="A0A6L2LWC0"/>
<evidence type="ECO:0000256" key="1">
    <source>
        <dbReference type="SAM" id="Phobius"/>
    </source>
</evidence>
<protein>
    <submittedName>
        <fullName evidence="2">ABC transporter C family member 8-like</fullName>
    </submittedName>
</protein>
<feature type="transmembrane region" description="Helical" evidence="1">
    <location>
        <begin position="58"/>
        <end position="78"/>
    </location>
</feature>
<name>A0A6L2LWC0_TANCI</name>
<dbReference type="EMBL" id="BKCJ010005020">
    <property type="protein sequence ID" value="GEU64435.1"/>
    <property type="molecule type" value="Genomic_DNA"/>
</dbReference>
<keyword evidence="1" id="KW-1133">Transmembrane helix</keyword>
<keyword evidence="1" id="KW-0472">Membrane</keyword>
<keyword evidence="1" id="KW-0812">Transmembrane</keyword>
<sequence>MSGTVYERTRQEFEVHFGDPKQFQDQVTVMGRKVLRNLSESCRENESEWLSESRYQKAYCWILYWMSPTIISSVLLFGEPIH</sequence>
<accession>A0A6L2LWC0</accession>
<organism evidence="2">
    <name type="scientific">Tanacetum cinerariifolium</name>
    <name type="common">Dalmatian daisy</name>
    <name type="synonym">Chrysanthemum cinerariifolium</name>
    <dbReference type="NCBI Taxonomy" id="118510"/>
    <lineage>
        <taxon>Eukaryota</taxon>
        <taxon>Viridiplantae</taxon>
        <taxon>Streptophyta</taxon>
        <taxon>Embryophyta</taxon>
        <taxon>Tracheophyta</taxon>
        <taxon>Spermatophyta</taxon>
        <taxon>Magnoliopsida</taxon>
        <taxon>eudicotyledons</taxon>
        <taxon>Gunneridae</taxon>
        <taxon>Pentapetalae</taxon>
        <taxon>asterids</taxon>
        <taxon>campanulids</taxon>
        <taxon>Asterales</taxon>
        <taxon>Asteraceae</taxon>
        <taxon>Asteroideae</taxon>
        <taxon>Anthemideae</taxon>
        <taxon>Anthemidinae</taxon>
        <taxon>Tanacetum</taxon>
    </lineage>
</organism>
<proteinExistence type="predicted"/>
<gene>
    <name evidence="2" type="ORF">Tci_036413</name>
</gene>